<comment type="caution">
    <text evidence="2">The sequence shown here is derived from an EMBL/GenBank/DDBJ whole genome shotgun (WGS) entry which is preliminary data.</text>
</comment>
<name>A0A1Q9GCN3_9GAMM</name>
<gene>
    <name evidence="2" type="ORF">BIT28_24295</name>
</gene>
<dbReference type="EMBL" id="MJIL01000092">
    <property type="protein sequence ID" value="OLQ72153.1"/>
    <property type="molecule type" value="Genomic_DNA"/>
</dbReference>
<feature type="region of interest" description="Disordered" evidence="1">
    <location>
        <begin position="1"/>
        <end position="70"/>
    </location>
</feature>
<accession>A0A1Q9GCN3</accession>
<feature type="compositionally biased region" description="Basic and acidic residues" evidence="1">
    <location>
        <begin position="49"/>
        <end position="62"/>
    </location>
</feature>
<evidence type="ECO:0000313" key="2">
    <source>
        <dbReference type="EMBL" id="OLQ72153.1"/>
    </source>
</evidence>
<feature type="compositionally biased region" description="Acidic residues" evidence="1">
    <location>
        <begin position="29"/>
        <end position="44"/>
    </location>
</feature>
<evidence type="ECO:0000256" key="1">
    <source>
        <dbReference type="SAM" id="MobiDB-lite"/>
    </source>
</evidence>
<evidence type="ECO:0000313" key="3">
    <source>
        <dbReference type="Proteomes" id="UP000186905"/>
    </source>
</evidence>
<keyword evidence="3" id="KW-1185">Reference proteome</keyword>
<dbReference type="AlphaFoldDB" id="A0A1Q9GCN3"/>
<reference evidence="2 3" key="1">
    <citation type="submission" date="2016-09" db="EMBL/GenBank/DDBJ databases">
        <title>Photobacterium proteolyticum sp. nov. a protease producing bacterium isolated from ocean sediments of Laizhou Bay.</title>
        <authorList>
            <person name="Li Y."/>
        </authorList>
    </citation>
    <scope>NUCLEOTIDE SEQUENCE [LARGE SCALE GENOMIC DNA]</scope>
    <source>
        <strain evidence="2 3">13-12</strain>
    </source>
</reference>
<dbReference type="OrthoDB" id="9891436at2"/>
<sequence>MEGDIQAVGDGHDQAGQQYAINGSINLDPVDERDDNTPGDDEAEPGNGDIHEKGVVGERPDTEAQTSNTS</sequence>
<proteinExistence type="predicted"/>
<organism evidence="2 3">
    <name type="scientific">Photobacterium proteolyticum</name>
    <dbReference type="NCBI Taxonomy" id="1903952"/>
    <lineage>
        <taxon>Bacteria</taxon>
        <taxon>Pseudomonadati</taxon>
        <taxon>Pseudomonadota</taxon>
        <taxon>Gammaproteobacteria</taxon>
        <taxon>Vibrionales</taxon>
        <taxon>Vibrionaceae</taxon>
        <taxon>Photobacterium</taxon>
    </lineage>
</organism>
<dbReference type="Proteomes" id="UP000186905">
    <property type="component" value="Unassembled WGS sequence"/>
</dbReference>
<protein>
    <submittedName>
        <fullName evidence="2">Uncharacterized protein</fullName>
    </submittedName>
</protein>
<feature type="compositionally biased region" description="Polar residues" evidence="1">
    <location>
        <begin position="15"/>
        <end position="25"/>
    </location>
</feature>